<evidence type="ECO:0000256" key="10">
    <source>
        <dbReference type="ARBA" id="ARBA00022989"/>
    </source>
</evidence>
<dbReference type="PANTHER" id="PTHR45792:SF8">
    <property type="entry name" value="DIACYLGLYCEROL LIPASE-ALPHA"/>
    <property type="match status" value="1"/>
</dbReference>
<evidence type="ECO:0000256" key="2">
    <source>
        <dbReference type="ARBA" id="ARBA00004651"/>
    </source>
</evidence>
<dbReference type="KEGG" id="pti:PHATRDRAFT_47614"/>
<dbReference type="InParanoid" id="B7G4A2"/>
<evidence type="ECO:0000256" key="4">
    <source>
        <dbReference type="ARBA" id="ARBA00022553"/>
    </source>
</evidence>
<comment type="cofactor">
    <cofactor evidence="1">
        <name>Ca(2+)</name>
        <dbReference type="ChEBI" id="CHEBI:29108"/>
    </cofactor>
</comment>
<gene>
    <name evidence="17" type="ORF">PHATRDRAFT_47614</name>
</gene>
<dbReference type="RefSeq" id="XP_002182040.1">
    <property type="nucleotide sequence ID" value="XM_002182004.1"/>
</dbReference>
<keyword evidence="3" id="KW-1003">Cell membrane</keyword>
<evidence type="ECO:0000256" key="14">
    <source>
        <dbReference type="ARBA" id="ARBA00026104"/>
    </source>
</evidence>
<evidence type="ECO:0000256" key="1">
    <source>
        <dbReference type="ARBA" id="ARBA00001913"/>
    </source>
</evidence>
<keyword evidence="5 15" id="KW-0812">Transmembrane</keyword>
<dbReference type="GO" id="GO:0016042">
    <property type="term" value="P:lipid catabolic process"/>
    <property type="evidence" value="ECO:0007669"/>
    <property type="project" value="UniProtKB-KW"/>
</dbReference>
<keyword evidence="12 15" id="KW-0472">Membrane</keyword>
<organism evidence="17 18">
    <name type="scientific">Phaeodactylum tricornutum (strain CCAP 1055/1)</name>
    <dbReference type="NCBI Taxonomy" id="556484"/>
    <lineage>
        <taxon>Eukaryota</taxon>
        <taxon>Sar</taxon>
        <taxon>Stramenopiles</taxon>
        <taxon>Ochrophyta</taxon>
        <taxon>Bacillariophyta</taxon>
        <taxon>Bacillariophyceae</taxon>
        <taxon>Bacillariophycidae</taxon>
        <taxon>Naviculales</taxon>
        <taxon>Phaeodactylaceae</taxon>
        <taxon>Phaeodactylum</taxon>
    </lineage>
</organism>
<evidence type="ECO:0000256" key="11">
    <source>
        <dbReference type="ARBA" id="ARBA00023098"/>
    </source>
</evidence>
<dbReference type="PaxDb" id="2850-Phatr47614"/>
<evidence type="ECO:0000256" key="9">
    <source>
        <dbReference type="ARBA" id="ARBA00022963"/>
    </source>
</evidence>
<dbReference type="InterPro" id="IPR002921">
    <property type="entry name" value="Fungal_lipase-type"/>
</dbReference>
<evidence type="ECO:0000256" key="3">
    <source>
        <dbReference type="ARBA" id="ARBA00022475"/>
    </source>
</evidence>
<sequence>MPSLRLFNHRTSVAGDDLRCHSTFAILLRLLQVALLVPAMIYLVRINADPMHCESSGILRHGHKLFYTYWVCSVVLVFFSLPIDYLIFRTSGRGTPSQPAARAWLRPLCYIKIVPLSLLRITTFGLGVVVAVFLKQFCTCATDSIVDPAENLNALLAEIRTFRCPDYDSMMVVLPTLIATHASEVMVATIIYFYFVFKTVRPGRWLRPLLGTPEFRWEAFCCCCCTLSSVFTCCMFGGWEVRNSSFADISLALAEFLDDGGNLDVTLSDLVAGVMMVGREHKEKWDRTRGLLVEKVKSSRHHVAHSQPSAVSSQYTHSNIYMLRLKRIHEDRSTAFEVDEREPLCVHNISDVDVVQEGAYYMRFALAIYGYIMYVMNHRMEGLCCLTAQCAGCFRSCCTEEVIGDNMCGCNASAFLRETGMEVSCLAYFSCRSGVGKIPYCIVVDKEKGSVVVAIRGTLAIEDVVADLTIHPTLLAAFGQQYDFVGDNAYAHSGHGILRRLLLDERSDTSDFRLVVTGHSLGAGCAAILSLFLRKDFPCLRCFCFEPPGCVLSDQLADFDWMISFVLGDDIVPRLSFESLKNLRDDVLSAIQRLKVPKHKVFEIFQPLNWKKYSDHTKWNRRMLHRTNSTPQSEFGSQLSAFRAHQHERAIERGMAGQELHPPGKIIHLVKASDTSSSTRPFLRWEKDAYVPVWAKRKDICEINLSGSLLLDHHAGKVCTALQRIAASFGEKSPVAGPGNVCQA</sequence>
<keyword evidence="10 15" id="KW-1133">Transmembrane helix</keyword>
<keyword evidence="9" id="KW-0442">Lipid degradation</keyword>
<dbReference type="EMBL" id="CM000616">
    <property type="protein sequence ID" value="EEC46580.1"/>
    <property type="molecule type" value="Genomic_DNA"/>
</dbReference>
<comment type="subcellular location">
    <subcellularLocation>
        <location evidence="2">Cell membrane</location>
        <topology evidence="2">Multi-pass membrane protein</topology>
    </subcellularLocation>
</comment>
<dbReference type="SUPFAM" id="SSF53474">
    <property type="entry name" value="alpha/beta-Hydrolases"/>
    <property type="match status" value="1"/>
</dbReference>
<dbReference type="HOGENOM" id="CLU_340245_0_0_1"/>
<feature type="transmembrane region" description="Helical" evidence="15">
    <location>
        <begin position="26"/>
        <end position="46"/>
    </location>
</feature>
<evidence type="ECO:0000256" key="12">
    <source>
        <dbReference type="ARBA" id="ARBA00023136"/>
    </source>
</evidence>
<keyword evidence="18" id="KW-1185">Reference proteome</keyword>
<dbReference type="InterPro" id="IPR029058">
    <property type="entry name" value="AB_hydrolase_fold"/>
</dbReference>
<evidence type="ECO:0000256" key="6">
    <source>
        <dbReference type="ARBA" id="ARBA00022723"/>
    </source>
</evidence>
<accession>B7G4A2</accession>
<keyword evidence="11" id="KW-0443">Lipid metabolism</keyword>
<dbReference type="eggNOG" id="KOG2088">
    <property type="taxonomic scope" value="Eukaryota"/>
</dbReference>
<feature type="transmembrane region" description="Helical" evidence="15">
    <location>
        <begin position="109"/>
        <end position="134"/>
    </location>
</feature>
<feature type="transmembrane region" description="Helical" evidence="15">
    <location>
        <begin position="172"/>
        <end position="197"/>
    </location>
</feature>
<feature type="transmembrane region" description="Helical" evidence="15">
    <location>
        <begin position="217"/>
        <end position="239"/>
    </location>
</feature>
<dbReference type="OrthoDB" id="438440at2759"/>
<dbReference type="Pfam" id="PF01764">
    <property type="entry name" value="Lipase_3"/>
    <property type="match status" value="1"/>
</dbReference>
<dbReference type="GO" id="GO:0005886">
    <property type="term" value="C:plasma membrane"/>
    <property type="evidence" value="ECO:0007669"/>
    <property type="project" value="UniProtKB-SubCell"/>
</dbReference>
<reference evidence="17 18" key="1">
    <citation type="journal article" date="2008" name="Nature">
        <title>The Phaeodactylum genome reveals the evolutionary history of diatom genomes.</title>
        <authorList>
            <person name="Bowler C."/>
            <person name="Allen A.E."/>
            <person name="Badger J.H."/>
            <person name="Grimwood J."/>
            <person name="Jabbari K."/>
            <person name="Kuo A."/>
            <person name="Maheswari U."/>
            <person name="Martens C."/>
            <person name="Maumus F."/>
            <person name="Otillar R.P."/>
            <person name="Rayko E."/>
            <person name="Salamov A."/>
            <person name="Vandepoele K."/>
            <person name="Beszteri B."/>
            <person name="Gruber A."/>
            <person name="Heijde M."/>
            <person name="Katinka M."/>
            <person name="Mock T."/>
            <person name="Valentin K."/>
            <person name="Verret F."/>
            <person name="Berges J.A."/>
            <person name="Brownlee C."/>
            <person name="Cadoret J.P."/>
            <person name="Chiovitti A."/>
            <person name="Choi C.J."/>
            <person name="Coesel S."/>
            <person name="De Martino A."/>
            <person name="Detter J.C."/>
            <person name="Durkin C."/>
            <person name="Falciatore A."/>
            <person name="Fournet J."/>
            <person name="Haruta M."/>
            <person name="Huysman M.J."/>
            <person name="Jenkins B.D."/>
            <person name="Jiroutova K."/>
            <person name="Jorgensen R.E."/>
            <person name="Joubert Y."/>
            <person name="Kaplan A."/>
            <person name="Kroger N."/>
            <person name="Kroth P.G."/>
            <person name="La Roche J."/>
            <person name="Lindquist E."/>
            <person name="Lommer M."/>
            <person name="Martin-Jezequel V."/>
            <person name="Lopez P.J."/>
            <person name="Lucas S."/>
            <person name="Mangogna M."/>
            <person name="McGinnis K."/>
            <person name="Medlin L.K."/>
            <person name="Montsant A."/>
            <person name="Oudot-Le Secq M.P."/>
            <person name="Napoli C."/>
            <person name="Obornik M."/>
            <person name="Parker M.S."/>
            <person name="Petit J.L."/>
            <person name="Porcel B.M."/>
            <person name="Poulsen N."/>
            <person name="Robison M."/>
            <person name="Rychlewski L."/>
            <person name="Rynearson T.A."/>
            <person name="Schmutz J."/>
            <person name="Shapiro H."/>
            <person name="Siaut M."/>
            <person name="Stanley M."/>
            <person name="Sussman M.R."/>
            <person name="Taylor A.R."/>
            <person name="Vardi A."/>
            <person name="von Dassow P."/>
            <person name="Vyverman W."/>
            <person name="Willis A."/>
            <person name="Wyrwicz L.S."/>
            <person name="Rokhsar D.S."/>
            <person name="Weissenbach J."/>
            <person name="Armbrust E.V."/>
            <person name="Green B.R."/>
            <person name="Van de Peer Y."/>
            <person name="Grigoriev I.V."/>
        </authorList>
    </citation>
    <scope>NUCLEOTIDE SEQUENCE [LARGE SCALE GENOMIC DNA]</scope>
    <source>
        <strain evidence="17 18">CCAP 1055/1</strain>
    </source>
</reference>
<dbReference type="GO" id="GO:0046872">
    <property type="term" value="F:metal ion binding"/>
    <property type="evidence" value="ECO:0007669"/>
    <property type="project" value="UniProtKB-KW"/>
</dbReference>
<dbReference type="AlphaFoldDB" id="B7G4A2"/>
<dbReference type="PANTHER" id="PTHR45792">
    <property type="entry name" value="DIACYLGLYCEROL LIPASE HOMOLOG-RELATED"/>
    <property type="match status" value="1"/>
</dbReference>
<evidence type="ECO:0000313" key="17">
    <source>
        <dbReference type="EMBL" id="EEC46580.1"/>
    </source>
</evidence>
<dbReference type="InterPro" id="IPR052214">
    <property type="entry name" value="DAG_Lipase-Related"/>
</dbReference>
<reference evidence="18" key="2">
    <citation type="submission" date="2008-08" db="EMBL/GenBank/DDBJ databases">
        <authorList>
            <consortium name="Diatom Consortium"/>
            <person name="Grigoriev I."/>
            <person name="Grimwood J."/>
            <person name="Kuo A."/>
            <person name="Otillar R.P."/>
            <person name="Salamov A."/>
            <person name="Detter J.C."/>
            <person name="Lindquist E."/>
            <person name="Shapiro H."/>
            <person name="Lucas S."/>
            <person name="Glavina del Rio T."/>
            <person name="Pitluck S."/>
            <person name="Rokhsar D."/>
            <person name="Bowler C."/>
        </authorList>
    </citation>
    <scope>GENOME REANNOTATION</scope>
    <source>
        <strain evidence="18">CCAP 1055/1</strain>
    </source>
</reference>
<keyword evidence="7" id="KW-0378">Hydrolase</keyword>
<evidence type="ECO:0000256" key="15">
    <source>
        <dbReference type="SAM" id="Phobius"/>
    </source>
</evidence>
<evidence type="ECO:0000256" key="5">
    <source>
        <dbReference type="ARBA" id="ARBA00022692"/>
    </source>
</evidence>
<evidence type="ECO:0000256" key="8">
    <source>
        <dbReference type="ARBA" id="ARBA00022837"/>
    </source>
</evidence>
<evidence type="ECO:0000256" key="13">
    <source>
        <dbReference type="ARBA" id="ARBA00024531"/>
    </source>
</evidence>
<keyword evidence="4" id="KW-0597">Phosphoprotein</keyword>
<evidence type="ECO:0000313" key="18">
    <source>
        <dbReference type="Proteomes" id="UP000000759"/>
    </source>
</evidence>
<keyword evidence="8" id="KW-0106">Calcium</keyword>
<proteinExistence type="predicted"/>
<dbReference type="Proteomes" id="UP000000759">
    <property type="component" value="Chromosome 14"/>
</dbReference>
<evidence type="ECO:0000259" key="16">
    <source>
        <dbReference type="Pfam" id="PF01764"/>
    </source>
</evidence>
<dbReference type="GO" id="GO:0016298">
    <property type="term" value="F:lipase activity"/>
    <property type="evidence" value="ECO:0007669"/>
    <property type="project" value="TreeGrafter"/>
</dbReference>
<comment type="catalytic activity">
    <reaction evidence="13">
        <text>a 1,2-diacyl-sn-glycerol + H2O = a 2-acylglycerol + a fatty acid + H(+)</text>
        <dbReference type="Rhea" id="RHEA:33275"/>
        <dbReference type="ChEBI" id="CHEBI:15377"/>
        <dbReference type="ChEBI" id="CHEBI:15378"/>
        <dbReference type="ChEBI" id="CHEBI:17389"/>
        <dbReference type="ChEBI" id="CHEBI:17815"/>
        <dbReference type="ChEBI" id="CHEBI:28868"/>
        <dbReference type="EC" id="3.1.1.116"/>
    </reaction>
    <physiologicalReaction direction="left-to-right" evidence="13">
        <dbReference type="Rhea" id="RHEA:33276"/>
    </physiologicalReaction>
</comment>
<feature type="domain" description="Fungal lipase-type" evidence="16">
    <location>
        <begin position="452"/>
        <end position="578"/>
    </location>
</feature>
<protein>
    <recommendedName>
        <fullName evidence="14">sn-1-specific diacylglycerol lipase</fullName>
        <ecNumber evidence="14">3.1.1.116</ecNumber>
    </recommendedName>
</protein>
<dbReference type="EC" id="3.1.1.116" evidence="14"/>
<evidence type="ECO:0000256" key="7">
    <source>
        <dbReference type="ARBA" id="ARBA00022801"/>
    </source>
</evidence>
<feature type="transmembrane region" description="Helical" evidence="15">
    <location>
        <begin position="66"/>
        <end position="88"/>
    </location>
</feature>
<dbReference type="GeneID" id="7202664"/>
<name>B7G4A2_PHATC</name>
<dbReference type="CDD" id="cd00519">
    <property type="entry name" value="Lipase_3"/>
    <property type="match status" value="1"/>
</dbReference>
<dbReference type="Gene3D" id="3.40.50.1820">
    <property type="entry name" value="alpha/beta hydrolase"/>
    <property type="match status" value="1"/>
</dbReference>
<keyword evidence="6" id="KW-0479">Metal-binding</keyword>